<sequence>MKNKILNTILTLLICLIIAPIVLYGVLGTSSFEHIVYLIPKKNIVAMYIFVSILGIVIYTILKYAKNLILYKISKSPIMRSEIISIEKVSEKSLALGFIEIGYDSEDAYVVKFKHKNKLIDITIPKDDVQKDLPTNENPYIEYQYIKLISIFNKFKNIKVHTNKSRV</sequence>
<dbReference type="Proteomes" id="UP001623592">
    <property type="component" value="Unassembled WGS sequence"/>
</dbReference>
<protein>
    <submittedName>
        <fullName evidence="2">Uncharacterized protein</fullName>
    </submittedName>
</protein>
<evidence type="ECO:0000313" key="3">
    <source>
        <dbReference type="Proteomes" id="UP001623592"/>
    </source>
</evidence>
<organism evidence="2 3">
    <name type="scientific">Clostridium neuense</name>
    <dbReference type="NCBI Taxonomy" id="1728934"/>
    <lineage>
        <taxon>Bacteria</taxon>
        <taxon>Bacillati</taxon>
        <taxon>Bacillota</taxon>
        <taxon>Clostridia</taxon>
        <taxon>Eubacteriales</taxon>
        <taxon>Clostridiaceae</taxon>
        <taxon>Clostridium</taxon>
    </lineage>
</organism>
<proteinExistence type="predicted"/>
<keyword evidence="1" id="KW-0472">Membrane</keyword>
<reference evidence="2 3" key="1">
    <citation type="submission" date="2024-11" db="EMBL/GenBank/DDBJ databases">
        <authorList>
            <person name="Heng Y.C."/>
            <person name="Lim A.C.H."/>
            <person name="Lee J.K.Y."/>
            <person name="Kittelmann S."/>
        </authorList>
    </citation>
    <scope>NUCLEOTIDE SEQUENCE [LARGE SCALE GENOMIC DNA]</scope>
    <source>
        <strain evidence="2 3">WILCCON 0114</strain>
    </source>
</reference>
<accession>A0ABW8TLB6</accession>
<name>A0ABW8TLB6_9CLOT</name>
<evidence type="ECO:0000313" key="2">
    <source>
        <dbReference type="EMBL" id="MFL0252278.1"/>
    </source>
</evidence>
<dbReference type="RefSeq" id="WP_406788935.1">
    <property type="nucleotide sequence ID" value="NZ_JBJIAA010000016.1"/>
</dbReference>
<comment type="caution">
    <text evidence="2">The sequence shown here is derived from an EMBL/GenBank/DDBJ whole genome shotgun (WGS) entry which is preliminary data.</text>
</comment>
<feature type="transmembrane region" description="Helical" evidence="1">
    <location>
        <begin position="12"/>
        <end position="32"/>
    </location>
</feature>
<gene>
    <name evidence="2" type="ORF">ACJDT4_17835</name>
</gene>
<keyword evidence="1" id="KW-1133">Transmembrane helix</keyword>
<keyword evidence="3" id="KW-1185">Reference proteome</keyword>
<dbReference type="EMBL" id="JBJIAA010000016">
    <property type="protein sequence ID" value="MFL0252278.1"/>
    <property type="molecule type" value="Genomic_DNA"/>
</dbReference>
<feature type="transmembrane region" description="Helical" evidence="1">
    <location>
        <begin position="44"/>
        <end position="62"/>
    </location>
</feature>
<evidence type="ECO:0000256" key="1">
    <source>
        <dbReference type="SAM" id="Phobius"/>
    </source>
</evidence>
<keyword evidence="1" id="KW-0812">Transmembrane</keyword>